<feature type="transmembrane region" description="Helical" evidence="7">
    <location>
        <begin position="251"/>
        <end position="272"/>
    </location>
</feature>
<sequence length="533" mass="57663">MGSRIQMMAIFSAASVLVVTGNSSESSDLNNTQPASFTAVPGIPVSVQVISNIGMPGALLYNRKSDSVISLTYSLNCTSYDTVYRILATTSAENVAKITDNSSFNISCMSLKLSNSSYQYKEDHTVTMADMQEDMHINRGVLFLGVVNGHVNMTVEAGMIGRSFMLLFAHKLSGAEPRRFHFGSEIHKENASFLPDDFMTNTPYTTEISVSAVTDARKAGAGIPGLPPNVVGRAMIIVMQLPRTIDEVFRVVLYVVIVLATAGMGVKVDFFIIKHTLRKPVAPIIGLGCQYICMPLIAYLVAKVVPQESPAISLGIFACGIVPGGGQSNMFAYLLGGDLSLSATMTTLSNIASLGLLPMWIFTLGETFKDDTVKLHVPFEKILEALAIAILPLFVGMFIRYKFPKVANIIGKVLKPVLIVIVAFIISFGIYINIYIFEMIRPMTIVAGCLLPYIGYILGGFIAFLCCRTWTEIKTIAIETGIQNSTIAFMILYLSLPPPDNQLATVGPAASAIMTPLPPLRGSVFVHTLPALL</sequence>
<evidence type="ECO:0000313" key="9">
    <source>
        <dbReference type="EMBL" id="CAG5126670.1"/>
    </source>
</evidence>
<dbReference type="InterPro" id="IPR004710">
    <property type="entry name" value="Bilac:Na_transpt"/>
</dbReference>
<comment type="similarity">
    <text evidence="2">Belongs to the bile acid:sodium symporter (BASS) (TC 2.A.28) family.</text>
</comment>
<dbReference type="PANTHER" id="PTHR10361">
    <property type="entry name" value="SODIUM-BILE ACID COTRANSPORTER"/>
    <property type="match status" value="1"/>
</dbReference>
<keyword evidence="5 7" id="KW-1133">Transmembrane helix</keyword>
<reference evidence="9" key="1">
    <citation type="submission" date="2021-04" db="EMBL/GenBank/DDBJ databases">
        <authorList>
            <consortium name="Molecular Ecology Group"/>
        </authorList>
    </citation>
    <scope>NUCLEOTIDE SEQUENCE</scope>
</reference>
<feature type="transmembrane region" description="Helical" evidence="7">
    <location>
        <begin position="382"/>
        <end position="401"/>
    </location>
</feature>
<keyword evidence="10" id="KW-1185">Reference proteome</keyword>
<name>A0A8S3ZG46_9EUPU</name>
<evidence type="ECO:0008006" key="11">
    <source>
        <dbReference type="Google" id="ProtNLM"/>
    </source>
</evidence>
<feature type="signal peptide" evidence="8">
    <location>
        <begin position="1"/>
        <end position="21"/>
    </location>
</feature>
<keyword evidence="6 7" id="KW-0472">Membrane</keyword>
<keyword evidence="8" id="KW-0732">Signal</keyword>
<organism evidence="9 10">
    <name type="scientific">Candidula unifasciata</name>
    <dbReference type="NCBI Taxonomy" id="100452"/>
    <lineage>
        <taxon>Eukaryota</taxon>
        <taxon>Metazoa</taxon>
        <taxon>Spiralia</taxon>
        <taxon>Lophotrochozoa</taxon>
        <taxon>Mollusca</taxon>
        <taxon>Gastropoda</taxon>
        <taxon>Heterobranchia</taxon>
        <taxon>Euthyneura</taxon>
        <taxon>Panpulmonata</taxon>
        <taxon>Eupulmonata</taxon>
        <taxon>Stylommatophora</taxon>
        <taxon>Helicina</taxon>
        <taxon>Helicoidea</taxon>
        <taxon>Geomitridae</taxon>
        <taxon>Candidula</taxon>
    </lineage>
</organism>
<feature type="transmembrane region" description="Helical" evidence="7">
    <location>
        <begin position="314"/>
        <end position="336"/>
    </location>
</feature>
<evidence type="ECO:0000313" key="10">
    <source>
        <dbReference type="Proteomes" id="UP000678393"/>
    </source>
</evidence>
<protein>
    <recommendedName>
        <fullName evidence="11">Ileal sodium/bile acid cotransporter</fullName>
    </recommendedName>
</protein>
<feature type="chain" id="PRO_5035926801" description="Ileal sodium/bile acid cotransporter" evidence="8">
    <location>
        <begin position="22"/>
        <end position="533"/>
    </location>
</feature>
<dbReference type="PANTHER" id="PTHR10361:SF28">
    <property type="entry name" value="P3 PROTEIN-RELATED"/>
    <property type="match status" value="1"/>
</dbReference>
<feature type="transmembrane region" description="Helical" evidence="7">
    <location>
        <begin position="284"/>
        <end position="302"/>
    </location>
</feature>
<evidence type="ECO:0000256" key="5">
    <source>
        <dbReference type="ARBA" id="ARBA00022989"/>
    </source>
</evidence>
<proteinExistence type="inferred from homology"/>
<dbReference type="Proteomes" id="UP000678393">
    <property type="component" value="Unassembled WGS sequence"/>
</dbReference>
<evidence type="ECO:0000256" key="1">
    <source>
        <dbReference type="ARBA" id="ARBA00004141"/>
    </source>
</evidence>
<evidence type="ECO:0000256" key="6">
    <source>
        <dbReference type="ARBA" id="ARBA00023136"/>
    </source>
</evidence>
<dbReference type="InterPro" id="IPR002657">
    <property type="entry name" value="BilAc:Na_symport/Acr3"/>
</dbReference>
<evidence type="ECO:0000256" key="2">
    <source>
        <dbReference type="ARBA" id="ARBA00006528"/>
    </source>
</evidence>
<dbReference type="OrthoDB" id="203097at2759"/>
<dbReference type="EMBL" id="CAJHNH020002424">
    <property type="protein sequence ID" value="CAG5126670.1"/>
    <property type="molecule type" value="Genomic_DNA"/>
</dbReference>
<comment type="subcellular location">
    <subcellularLocation>
        <location evidence="1">Membrane</location>
        <topology evidence="1">Multi-pass membrane protein</topology>
    </subcellularLocation>
</comment>
<feature type="transmembrane region" description="Helical" evidence="7">
    <location>
        <begin position="343"/>
        <end position="362"/>
    </location>
</feature>
<feature type="transmembrane region" description="Helical" evidence="7">
    <location>
        <begin position="443"/>
        <end position="466"/>
    </location>
</feature>
<dbReference type="Pfam" id="PF01758">
    <property type="entry name" value="SBF"/>
    <property type="match status" value="1"/>
</dbReference>
<dbReference type="Gene3D" id="1.20.1530.20">
    <property type="match status" value="1"/>
</dbReference>
<dbReference type="GO" id="GO:0015293">
    <property type="term" value="F:symporter activity"/>
    <property type="evidence" value="ECO:0007669"/>
    <property type="project" value="UniProtKB-KW"/>
</dbReference>
<dbReference type="AlphaFoldDB" id="A0A8S3ZG46"/>
<keyword evidence="4" id="KW-0769">Symport</keyword>
<evidence type="ECO:0000256" key="8">
    <source>
        <dbReference type="SAM" id="SignalP"/>
    </source>
</evidence>
<keyword evidence="4" id="KW-0813">Transport</keyword>
<feature type="transmembrane region" description="Helical" evidence="7">
    <location>
        <begin position="413"/>
        <end position="437"/>
    </location>
</feature>
<dbReference type="InterPro" id="IPR038770">
    <property type="entry name" value="Na+/solute_symporter_sf"/>
</dbReference>
<evidence type="ECO:0000256" key="4">
    <source>
        <dbReference type="ARBA" id="ARBA00022847"/>
    </source>
</evidence>
<evidence type="ECO:0000256" key="3">
    <source>
        <dbReference type="ARBA" id="ARBA00022692"/>
    </source>
</evidence>
<evidence type="ECO:0000256" key="7">
    <source>
        <dbReference type="SAM" id="Phobius"/>
    </source>
</evidence>
<gene>
    <name evidence="9" type="ORF">CUNI_LOCUS12228</name>
</gene>
<comment type="caution">
    <text evidence="9">The sequence shown here is derived from an EMBL/GenBank/DDBJ whole genome shotgun (WGS) entry which is preliminary data.</text>
</comment>
<accession>A0A8S3ZG46</accession>
<keyword evidence="3 7" id="KW-0812">Transmembrane</keyword>
<dbReference type="GO" id="GO:0016020">
    <property type="term" value="C:membrane"/>
    <property type="evidence" value="ECO:0007669"/>
    <property type="project" value="UniProtKB-SubCell"/>
</dbReference>